<dbReference type="PANTHER" id="PTHR34997">
    <property type="entry name" value="AM15"/>
    <property type="match status" value="1"/>
</dbReference>
<evidence type="ECO:0000313" key="8">
    <source>
        <dbReference type="EMBL" id="RSL96922.1"/>
    </source>
</evidence>
<feature type="domain" description="LysM" evidence="7">
    <location>
        <begin position="596"/>
        <end position="642"/>
    </location>
</feature>
<feature type="domain" description="LysM" evidence="7">
    <location>
        <begin position="435"/>
        <end position="482"/>
    </location>
</feature>
<evidence type="ECO:0000259" key="7">
    <source>
        <dbReference type="PROSITE" id="PS51782"/>
    </source>
</evidence>
<organism evidence="8 9">
    <name type="scientific">Fusarium oligoseptatum</name>
    <dbReference type="NCBI Taxonomy" id="2604345"/>
    <lineage>
        <taxon>Eukaryota</taxon>
        <taxon>Fungi</taxon>
        <taxon>Dikarya</taxon>
        <taxon>Ascomycota</taxon>
        <taxon>Pezizomycotina</taxon>
        <taxon>Sordariomycetes</taxon>
        <taxon>Hypocreomycetidae</taxon>
        <taxon>Hypocreales</taxon>
        <taxon>Nectriaceae</taxon>
        <taxon>Fusarium</taxon>
        <taxon>Fusarium solani species complex</taxon>
    </lineage>
</organism>
<dbReference type="Pfam" id="PF01476">
    <property type="entry name" value="LysM"/>
    <property type="match status" value="2"/>
</dbReference>
<proteinExistence type="inferred from homology"/>
<dbReference type="SMART" id="SM00257">
    <property type="entry name" value="LysM"/>
    <property type="match status" value="8"/>
</dbReference>
<dbReference type="SUPFAM" id="SSF54106">
    <property type="entry name" value="LysM domain"/>
    <property type="match status" value="3"/>
</dbReference>
<gene>
    <name evidence="8" type="ORF">CEP52_011198</name>
</gene>
<reference evidence="8 9" key="1">
    <citation type="submission" date="2017-06" db="EMBL/GenBank/DDBJ databases">
        <title>Comparative genomic analysis of Ambrosia Fusariam Clade fungi.</title>
        <authorList>
            <person name="Stajich J.E."/>
            <person name="Carrillo J."/>
            <person name="Kijimoto T."/>
            <person name="Eskalen A."/>
            <person name="O'Donnell K."/>
            <person name="Kasson M."/>
        </authorList>
    </citation>
    <scope>NUCLEOTIDE SEQUENCE [LARGE SCALE GENOMIC DNA]</scope>
    <source>
        <strain evidence="8 9">NRRL62579</strain>
    </source>
</reference>
<keyword evidence="9" id="KW-1185">Reference proteome</keyword>
<feature type="compositionally biased region" description="Low complexity" evidence="5">
    <location>
        <begin position="406"/>
        <end position="416"/>
    </location>
</feature>
<evidence type="ECO:0000256" key="4">
    <source>
        <dbReference type="ARBA" id="ARBA00044955"/>
    </source>
</evidence>
<evidence type="ECO:0000313" key="9">
    <source>
        <dbReference type="Proteomes" id="UP000287144"/>
    </source>
</evidence>
<feature type="domain" description="LysM" evidence="7">
    <location>
        <begin position="509"/>
        <end position="556"/>
    </location>
</feature>
<dbReference type="STRING" id="1325735.A0A428T4G4"/>
<dbReference type="InterPro" id="IPR018392">
    <property type="entry name" value="LysM"/>
</dbReference>
<feature type="domain" description="LysM" evidence="7">
    <location>
        <begin position="263"/>
        <end position="309"/>
    </location>
</feature>
<keyword evidence="3" id="KW-0843">Virulence</keyword>
<feature type="domain" description="LysM" evidence="7">
    <location>
        <begin position="681"/>
        <end position="727"/>
    </location>
</feature>
<dbReference type="CDD" id="cd00118">
    <property type="entry name" value="LysM"/>
    <property type="match status" value="2"/>
</dbReference>
<evidence type="ECO:0000256" key="5">
    <source>
        <dbReference type="SAM" id="MobiDB-lite"/>
    </source>
</evidence>
<keyword evidence="1" id="KW-0147">Chitin-binding</keyword>
<feature type="region of interest" description="Disordered" evidence="5">
    <location>
        <begin position="564"/>
        <end position="585"/>
    </location>
</feature>
<sequence length="890" mass="97929">MALLKRSVIFALALCANAFVIYDADDLSGGNLGDECIGSLAADIACHSEVKTFMRLGYRGSLASTAKTDLVCTGACSASLRSWFNSVASNCEGKSFSDDDTVPMKFGGYMWAGWNETCVKDPKTKKYCNEIIDEFSEVDSIEEMPRDELCHVCHIRRLAMMQSSQYSIYNEYYKEQLEYVYKTCGGRTGPTDIPPPLKTVKPVEAPFCVTNKRYMTKEGDTCDSIAKASRVSGAALYMGNQELIGDGRNIPADLRLCLPLECETYTVQPEDTCVKIERKLELEFDSLRFYNSWLKYDCSNLQPATDFYGKAICVSPHGGTFTGTVPDSAPTNDGPVASDIASDCTWWDTAFDETYDCQYFEDSWWLDHKDFMDWNPSLKSDCSGIVVGNSYCVEVNDGLPRDTDKPTSTTSEPEPTGGAGKPSPTQDGLIESCVSFYLAENGDTCSKIIAKYGTFKFQDFLKWNPAVEDDCSGLWAKNLLLQAPTNVPSPTGNGKPSPTQDGLIDSCTDFYLAKLGDTCSKIVKAYGTFNLAEFLKWNPAVEKDCSGLWAKMYYCVGIPGTSTKEPTKTTADQPKPTNGIATPSPVQDGMVKNCNKFHKIMKTTTCANIERYYSLPLATFYKWNPAVGTSCTSLLVDYYVCVSTIDWTPPKATTTTKAPTPTNRIATPSPIQDGMVKNCNKFHKIMKTTTCANIERYYNLPLATFYQWNPAVGTSCTSLLVDYYVCVSVVGWTPPTATMTTKVPTPTNGIATPSPVQAGITKSCNKFHLVSSTTTCTSIQNYYKITMAQLSSWNPAVGSTCNGLWANYHVCVGVLGQTPTQPDPSNPTPSPVQAGMIKNCKKFHLVATTTTCDSIQKYYKITMAQLRKWNPAIDANCNGLWAKYYVCVQA</sequence>
<feature type="signal peptide" evidence="6">
    <location>
        <begin position="1"/>
        <end position="18"/>
    </location>
</feature>
<dbReference type="PANTHER" id="PTHR34997:SF2">
    <property type="entry name" value="LYSM DOMAIN-CONTAINING PROTEIN-RELATED"/>
    <property type="match status" value="1"/>
</dbReference>
<dbReference type="AlphaFoldDB" id="A0A428T4G4"/>
<feature type="domain" description="LysM" evidence="7">
    <location>
        <begin position="766"/>
        <end position="812"/>
    </location>
</feature>
<protein>
    <recommendedName>
        <fullName evidence="7">LysM domain-containing protein</fullName>
    </recommendedName>
</protein>
<feature type="region of interest" description="Disordered" evidence="5">
    <location>
        <begin position="397"/>
        <end position="426"/>
    </location>
</feature>
<dbReference type="Gene3D" id="3.10.350.10">
    <property type="entry name" value="LysM domain"/>
    <property type="match status" value="8"/>
</dbReference>
<accession>A0A428T4G4</accession>
<feature type="chain" id="PRO_5019417731" description="LysM domain-containing protein" evidence="6">
    <location>
        <begin position="19"/>
        <end position="890"/>
    </location>
</feature>
<dbReference type="InterPro" id="IPR052210">
    <property type="entry name" value="LysM1-like"/>
</dbReference>
<feature type="domain" description="LysM" evidence="7">
    <location>
        <begin position="842"/>
        <end position="888"/>
    </location>
</feature>
<dbReference type="PROSITE" id="PS51782">
    <property type="entry name" value="LYSM"/>
    <property type="match status" value="7"/>
</dbReference>
<dbReference type="Proteomes" id="UP000287144">
    <property type="component" value="Unassembled WGS sequence"/>
</dbReference>
<name>A0A428T4G4_9HYPO</name>
<keyword evidence="2 6" id="KW-0732">Signal</keyword>
<dbReference type="GO" id="GO:0008061">
    <property type="term" value="F:chitin binding"/>
    <property type="evidence" value="ECO:0007669"/>
    <property type="project" value="UniProtKB-KW"/>
</dbReference>
<comment type="similarity">
    <text evidence="4">Belongs to the secreted LysM effector family.</text>
</comment>
<dbReference type="EMBL" id="NKCK01000132">
    <property type="protein sequence ID" value="RSL96922.1"/>
    <property type="molecule type" value="Genomic_DNA"/>
</dbReference>
<dbReference type="InterPro" id="IPR036779">
    <property type="entry name" value="LysM_dom_sf"/>
</dbReference>
<evidence type="ECO:0000256" key="2">
    <source>
        <dbReference type="ARBA" id="ARBA00022729"/>
    </source>
</evidence>
<evidence type="ECO:0000256" key="3">
    <source>
        <dbReference type="ARBA" id="ARBA00023026"/>
    </source>
</evidence>
<evidence type="ECO:0000256" key="1">
    <source>
        <dbReference type="ARBA" id="ARBA00022669"/>
    </source>
</evidence>
<evidence type="ECO:0000256" key="6">
    <source>
        <dbReference type="SAM" id="SignalP"/>
    </source>
</evidence>
<comment type="caution">
    <text evidence="8">The sequence shown here is derived from an EMBL/GenBank/DDBJ whole genome shotgun (WGS) entry which is preliminary data.</text>
</comment>